<evidence type="ECO:0000313" key="1">
    <source>
        <dbReference type="EMBL" id="PYE48762.1"/>
    </source>
</evidence>
<reference evidence="1 2" key="1">
    <citation type="submission" date="2018-06" db="EMBL/GenBank/DDBJ databases">
        <title>Genomic Encyclopedia of Type Strains, Phase III (KMG-III): the genomes of soil and plant-associated and newly described type strains.</title>
        <authorList>
            <person name="Whitman W."/>
        </authorList>
    </citation>
    <scope>NUCLEOTIDE SEQUENCE [LARGE SCALE GENOMIC DNA]</scope>
    <source>
        <strain evidence="1 2">CECT 7022</strain>
    </source>
</reference>
<organism evidence="1 2">
    <name type="scientific">Paenibacillus barcinonensis</name>
    <dbReference type="NCBI Taxonomy" id="198119"/>
    <lineage>
        <taxon>Bacteria</taxon>
        <taxon>Bacillati</taxon>
        <taxon>Bacillota</taxon>
        <taxon>Bacilli</taxon>
        <taxon>Bacillales</taxon>
        <taxon>Paenibacillaceae</taxon>
        <taxon>Paenibacillus</taxon>
    </lineage>
</organism>
<sequence length="42" mass="4736">MEQTIIWMGISGKPDVTRLYDVRIGVEMIVKPVLKYTGVIKG</sequence>
<dbReference type="AlphaFoldDB" id="A0A2V4VUT0"/>
<gene>
    <name evidence="1" type="ORF">DFQ00_10755</name>
</gene>
<dbReference type="EMBL" id="QJSW01000007">
    <property type="protein sequence ID" value="PYE48762.1"/>
    <property type="molecule type" value="Genomic_DNA"/>
</dbReference>
<name>A0A2V4VUT0_PAEBA</name>
<proteinExistence type="predicted"/>
<accession>A0A2V4VUT0</accession>
<evidence type="ECO:0000313" key="2">
    <source>
        <dbReference type="Proteomes" id="UP000247790"/>
    </source>
</evidence>
<dbReference type="Proteomes" id="UP000247790">
    <property type="component" value="Unassembled WGS sequence"/>
</dbReference>
<protein>
    <submittedName>
        <fullName evidence="1">Uncharacterized protein</fullName>
    </submittedName>
</protein>
<dbReference type="RefSeq" id="WP_279630408.1">
    <property type="nucleotide sequence ID" value="NZ_CP054614.1"/>
</dbReference>
<comment type="caution">
    <text evidence="1">The sequence shown here is derived from an EMBL/GenBank/DDBJ whole genome shotgun (WGS) entry which is preliminary data.</text>
</comment>